<proteinExistence type="predicted"/>
<name>A0A7M3MHP9_9BACT</name>
<evidence type="ECO:0008006" key="3">
    <source>
        <dbReference type="Google" id="ProtNLM"/>
    </source>
</evidence>
<sequence length="66" mass="7380">MHMALARFLLEGNDHLGYLSVLDRTTGLMVFIHSPDQTQEAQDFIEQARTVLPVEVVETPGRKEGA</sequence>
<dbReference type="InterPro" id="IPR032587">
    <property type="entry name" value="DUF4911"/>
</dbReference>
<keyword evidence="2" id="KW-1185">Reference proteome</keyword>
<reference evidence="1 2" key="1">
    <citation type="submission" date="2018-06" db="EMBL/GenBank/DDBJ databases">
        <title>Complete genome of Desulfovibrio indonesiensis P37SLT.</title>
        <authorList>
            <person name="Crispim J.S."/>
            <person name="Vidigal P.M.P."/>
            <person name="Silva L.C.F."/>
            <person name="Laguardia C.N."/>
            <person name="Araujo L.C."/>
            <person name="Dias R.S."/>
            <person name="Sousa M.P."/>
            <person name="Paula S.O."/>
            <person name="Silva C."/>
        </authorList>
    </citation>
    <scope>NUCLEOTIDE SEQUENCE [LARGE SCALE GENOMIC DNA]</scope>
    <source>
        <strain evidence="1 2">P37SLT</strain>
    </source>
</reference>
<evidence type="ECO:0000313" key="2">
    <source>
        <dbReference type="Proteomes" id="UP000448292"/>
    </source>
</evidence>
<comment type="caution">
    <text evidence="1">The sequence shown here is derived from an EMBL/GenBank/DDBJ whole genome shotgun (WGS) entry which is preliminary data.</text>
</comment>
<evidence type="ECO:0000313" key="1">
    <source>
        <dbReference type="EMBL" id="TVM18942.1"/>
    </source>
</evidence>
<dbReference type="OrthoDB" id="5472144at2"/>
<dbReference type="EMBL" id="QMIE01000003">
    <property type="protein sequence ID" value="TVM18942.1"/>
    <property type="molecule type" value="Genomic_DNA"/>
</dbReference>
<dbReference type="AlphaFoldDB" id="A0A7M3MHP9"/>
<dbReference type="Pfam" id="PF16256">
    <property type="entry name" value="DUF4911"/>
    <property type="match status" value="1"/>
</dbReference>
<gene>
    <name evidence="1" type="ORF">DPQ33_04425</name>
</gene>
<accession>A0A7M3MHP9</accession>
<organism evidence="1 2">
    <name type="scientific">Oceanidesulfovibrio indonesiensis</name>
    <dbReference type="NCBI Taxonomy" id="54767"/>
    <lineage>
        <taxon>Bacteria</taxon>
        <taxon>Pseudomonadati</taxon>
        <taxon>Thermodesulfobacteriota</taxon>
        <taxon>Desulfovibrionia</taxon>
        <taxon>Desulfovibrionales</taxon>
        <taxon>Desulfovibrionaceae</taxon>
        <taxon>Oceanidesulfovibrio</taxon>
    </lineage>
</organism>
<dbReference type="Proteomes" id="UP000448292">
    <property type="component" value="Unassembled WGS sequence"/>
</dbReference>
<protein>
    <recommendedName>
        <fullName evidence="3">DUF4911 domain-containing protein</fullName>
    </recommendedName>
</protein>